<evidence type="ECO:0000313" key="3">
    <source>
        <dbReference type="Proteomes" id="UP000254707"/>
    </source>
</evidence>
<keyword evidence="1" id="KW-0472">Membrane</keyword>
<name>A0A380HJ57_STASA</name>
<feature type="transmembrane region" description="Helical" evidence="1">
    <location>
        <begin position="76"/>
        <end position="94"/>
    </location>
</feature>
<keyword evidence="1" id="KW-0812">Transmembrane</keyword>
<evidence type="ECO:0000256" key="1">
    <source>
        <dbReference type="SAM" id="Phobius"/>
    </source>
</evidence>
<sequence>MLTKKAEDFLLKLRIELLFRGKNEKDVNAIEEELRDHITTAEAQNENVDDLLNTPIKNYADTFSKELNLTQGIYKYIFYFISFMIIMVVIPRMLDNSF</sequence>
<organism evidence="2 3">
    <name type="scientific">Staphylococcus saprophyticus</name>
    <dbReference type="NCBI Taxonomy" id="29385"/>
    <lineage>
        <taxon>Bacteria</taxon>
        <taxon>Bacillati</taxon>
        <taxon>Bacillota</taxon>
        <taxon>Bacilli</taxon>
        <taxon>Bacillales</taxon>
        <taxon>Staphylococcaceae</taxon>
        <taxon>Staphylococcus</taxon>
    </lineage>
</organism>
<proteinExistence type="predicted"/>
<evidence type="ECO:0000313" key="2">
    <source>
        <dbReference type="EMBL" id="SUM82144.1"/>
    </source>
</evidence>
<dbReference type="AlphaFoldDB" id="A0A380HJ57"/>
<dbReference type="EMBL" id="UHED01000001">
    <property type="protein sequence ID" value="SUM82144.1"/>
    <property type="molecule type" value="Genomic_DNA"/>
</dbReference>
<dbReference type="RefSeq" id="WP_228160965.1">
    <property type="nucleotide sequence ID" value="NZ_CAXOKG010000002.1"/>
</dbReference>
<accession>A0A380HJ57</accession>
<dbReference type="Proteomes" id="UP000254707">
    <property type="component" value="Unassembled WGS sequence"/>
</dbReference>
<dbReference type="SUPFAM" id="SSF158560">
    <property type="entry name" value="BH3980-like"/>
    <property type="match status" value="1"/>
</dbReference>
<reference evidence="2 3" key="1">
    <citation type="submission" date="2018-06" db="EMBL/GenBank/DDBJ databases">
        <authorList>
            <consortium name="Pathogen Informatics"/>
            <person name="Doyle S."/>
        </authorList>
    </citation>
    <scope>NUCLEOTIDE SEQUENCE [LARGE SCALE GENOMIC DNA]</scope>
    <source>
        <strain evidence="2 3">NCTC7688</strain>
    </source>
</reference>
<dbReference type="PANTHER" id="PTHR41307:SF1">
    <property type="entry name" value="MEMBRANE PROTEIN"/>
    <property type="match status" value="1"/>
</dbReference>
<keyword evidence="1" id="KW-1133">Transmembrane helix</keyword>
<dbReference type="PANTHER" id="PTHR41307">
    <property type="entry name" value="MEMBRANE PROTEIN-RELATED"/>
    <property type="match status" value="1"/>
</dbReference>
<gene>
    <name evidence="2" type="ORF">NCTC7688_00640</name>
</gene>
<protein>
    <submittedName>
        <fullName evidence="2">Uncharacterized protein</fullName>
    </submittedName>
</protein>